<dbReference type="SUPFAM" id="SSF81321">
    <property type="entry name" value="Family A G protein-coupled receptor-like"/>
    <property type="match status" value="1"/>
</dbReference>
<keyword evidence="1" id="KW-0812">Transmembrane</keyword>
<dbReference type="InterPro" id="IPR019425">
    <property type="entry name" value="7TM_GPCR_serpentine_rcpt_Srt"/>
</dbReference>
<comment type="caution">
    <text evidence="2">The sequence shown here is derived from an EMBL/GenBank/DDBJ whole genome shotgun (WGS) entry which is preliminary data.</text>
</comment>
<organism evidence="2 3">
    <name type="scientific">Caenorhabditis nigoni</name>
    <dbReference type="NCBI Taxonomy" id="1611254"/>
    <lineage>
        <taxon>Eukaryota</taxon>
        <taxon>Metazoa</taxon>
        <taxon>Ecdysozoa</taxon>
        <taxon>Nematoda</taxon>
        <taxon>Chromadorea</taxon>
        <taxon>Rhabditida</taxon>
        <taxon>Rhabditina</taxon>
        <taxon>Rhabditomorpha</taxon>
        <taxon>Rhabditoidea</taxon>
        <taxon>Rhabditidae</taxon>
        <taxon>Peloderinae</taxon>
        <taxon>Caenorhabditis</taxon>
    </lineage>
</organism>
<accession>A0A2G5T9U3</accession>
<dbReference type="EMBL" id="PDUG01000005">
    <property type="protein sequence ID" value="PIC24154.1"/>
    <property type="molecule type" value="Genomic_DNA"/>
</dbReference>
<dbReference type="AlphaFoldDB" id="A0A2G5T9U3"/>
<sequence length="149" mass="17058">MSWFFDPGTGLVDPSNYHNISQAINNEAESVVTTVLYTYLVVYLIRNRSNVILSAHDARVQRQVILQAAIICFFHSLCSTVYVYMQFFYSPPWLITFAQIGWQICTGFVTIVYLTLNPTICSTVCKLICPKRFQKPNQISHFSDAVLNF</sequence>
<evidence type="ECO:0000256" key="1">
    <source>
        <dbReference type="SAM" id="Phobius"/>
    </source>
</evidence>
<evidence type="ECO:0008006" key="4">
    <source>
        <dbReference type="Google" id="ProtNLM"/>
    </source>
</evidence>
<feature type="transmembrane region" description="Helical" evidence="1">
    <location>
        <begin position="28"/>
        <end position="45"/>
    </location>
</feature>
<dbReference type="STRING" id="1611254.A0A2G5T9U3"/>
<feature type="transmembrane region" description="Helical" evidence="1">
    <location>
        <begin position="93"/>
        <end position="116"/>
    </location>
</feature>
<evidence type="ECO:0000313" key="3">
    <source>
        <dbReference type="Proteomes" id="UP000230233"/>
    </source>
</evidence>
<gene>
    <name evidence="2" type="primary">Cnig_chr_V.g17588</name>
    <name evidence="2" type="ORF">B9Z55_017588</name>
</gene>
<dbReference type="OrthoDB" id="5843372at2759"/>
<name>A0A2G5T9U3_9PELO</name>
<keyword evidence="1" id="KW-1133">Transmembrane helix</keyword>
<dbReference type="Pfam" id="PF10321">
    <property type="entry name" value="7TM_GPCR_Srt"/>
    <property type="match status" value="1"/>
</dbReference>
<dbReference type="PANTHER" id="PTHR23021:SF47">
    <property type="entry name" value="SERPENTINE RECEPTOR, CLASS T"/>
    <property type="match status" value="1"/>
</dbReference>
<dbReference type="PANTHER" id="PTHR23021">
    <property type="entry name" value="SERPENTINE RECEPTOR, CLASS T"/>
    <property type="match status" value="1"/>
</dbReference>
<reference evidence="3" key="1">
    <citation type="submission" date="2017-10" db="EMBL/GenBank/DDBJ databases">
        <title>Rapid genome shrinkage in a self-fertile nematode reveals novel sperm competition proteins.</title>
        <authorList>
            <person name="Yin D."/>
            <person name="Schwarz E.M."/>
            <person name="Thomas C.G."/>
            <person name="Felde R.L."/>
            <person name="Korf I.F."/>
            <person name="Cutter A.D."/>
            <person name="Schartner C.M."/>
            <person name="Ralston E.J."/>
            <person name="Meyer B.J."/>
            <person name="Haag E.S."/>
        </authorList>
    </citation>
    <scope>NUCLEOTIDE SEQUENCE [LARGE SCALE GENOMIC DNA]</scope>
    <source>
        <strain evidence="3">JU1422</strain>
    </source>
</reference>
<protein>
    <recommendedName>
        <fullName evidence="4">7TM GPCR serpentine receptor class x (Srx) domain-containing protein</fullName>
    </recommendedName>
</protein>
<proteinExistence type="predicted"/>
<evidence type="ECO:0000313" key="2">
    <source>
        <dbReference type="EMBL" id="PIC24154.1"/>
    </source>
</evidence>
<dbReference type="Proteomes" id="UP000230233">
    <property type="component" value="Chromosome V"/>
</dbReference>
<keyword evidence="3" id="KW-1185">Reference proteome</keyword>
<keyword evidence="1" id="KW-0472">Membrane</keyword>
<feature type="transmembrane region" description="Helical" evidence="1">
    <location>
        <begin position="65"/>
        <end position="87"/>
    </location>
</feature>